<comment type="caution">
    <text evidence="12">The sequence shown here is derived from an EMBL/GenBank/DDBJ whole genome shotgun (WGS) entry which is preliminary data.</text>
</comment>
<dbReference type="STRING" id="1548207.AXK11_05180"/>
<organism evidence="12 13">
    <name type="scientific">Cephaloticoccus primus</name>
    <dbReference type="NCBI Taxonomy" id="1548207"/>
    <lineage>
        <taxon>Bacteria</taxon>
        <taxon>Pseudomonadati</taxon>
        <taxon>Verrucomicrobiota</taxon>
        <taxon>Opitutia</taxon>
        <taxon>Opitutales</taxon>
        <taxon>Opitutaceae</taxon>
        <taxon>Cephaloticoccus</taxon>
    </lineage>
</organism>
<keyword evidence="4" id="KW-0479">Metal-binding</keyword>
<comment type="similarity">
    <text evidence="3 9">Belongs to the aconitase/IPM isomerase family.</text>
</comment>
<evidence type="ECO:0000256" key="7">
    <source>
        <dbReference type="ARBA" id="ARBA00023239"/>
    </source>
</evidence>
<comment type="cofactor">
    <cofactor evidence="1">
        <name>[4Fe-4S] cluster</name>
        <dbReference type="ChEBI" id="CHEBI:49883"/>
    </cofactor>
</comment>
<protein>
    <recommendedName>
        <fullName evidence="9">Aconitate hydratase</fullName>
        <shortName evidence="9">Aconitase</shortName>
        <ecNumber evidence="9">4.2.1.3</ecNumber>
    </recommendedName>
</protein>
<dbReference type="InterPro" id="IPR015931">
    <property type="entry name" value="Acnase/IPM_dHydase_lsu_aba_1/3"/>
</dbReference>
<reference evidence="13" key="1">
    <citation type="submission" date="2016-02" db="EMBL/GenBank/DDBJ databases">
        <authorList>
            <person name="Sanders J.G."/>
            <person name="Lin J.Y."/>
            <person name="Wertz J.T."/>
            <person name="Russell J.A."/>
            <person name="Moreau C.S."/>
            <person name="Powell S."/>
        </authorList>
    </citation>
    <scope>NUCLEOTIDE SEQUENCE [LARGE SCALE GENOMIC DNA]</scope>
    <source>
        <strain evidence="13">CAG34</strain>
    </source>
</reference>
<dbReference type="GO" id="GO:0003994">
    <property type="term" value="F:aconitate hydratase activity"/>
    <property type="evidence" value="ECO:0007669"/>
    <property type="project" value="UniProtKB-EC"/>
</dbReference>
<comment type="function">
    <text evidence="9">Catalyzes the isomerization of citrate to isocitrate via cis-aconitate.</text>
</comment>
<keyword evidence="13" id="KW-1185">Reference proteome</keyword>
<accession>A0A139SN55</accession>
<dbReference type="InterPro" id="IPR036008">
    <property type="entry name" value="Aconitase_4Fe-4S_dom"/>
</dbReference>
<name>A0A139SN55_9BACT</name>
<dbReference type="Pfam" id="PF00330">
    <property type="entry name" value="Aconitase"/>
    <property type="match status" value="1"/>
</dbReference>
<sequence length="913" mass="97980">MSRTLPNPFNTRSTFEVGGTRHALYSLPALKAAGFAIDRLPVSIRIVLESLLRNCDGKRVSEEAVTQLASWAPKAARTAEVPFVVARIVLQDFTGVPLLVDLAAMRAAVSKLGRDPKLIEPLVPVDLVVDHSVQVDFAGSAEALAKNLELEFTRNRERYQFLKWGMQAFDTFKVVPPGIGIVHQVNLEYLAQGILRDASGTYYPDTLVGTDSHTTMINGLGVVGWGVGGIEAEAGMLGQPVYFLTPDVVGVHLTGALKEGVTATDLALTITELLRAKKVVGKFVEFYGPGARALPLVDRATIANMAPEYGATMGFFPIDEETSLYLRGTGRSEAHVATYEAYYKAQELWGIPEKGQIDYSVDVELDLSTVVPSVAGPKRPQDRIELPALKENFLSAYSRPVAESGFGKAADSYAQRATVTLGGGGSADSAAAESPARAEIGNGSVLIAAITSCTNTSNPSVMLAAGLLAKKAVERGLSVNPAVKSSLAPGSRVVTDYLNKTGLTPYLDQIGFQTVGYGCTTCIGNSGPLHPAIEEAILSNDFVAAAVLSGNRNFEARVHQSIKSNFLMSPPLVVAFALAGRVDIDMSREPLAKDRDGRDVFLKDLWPSLQEVRDQMSAALKPEVFKTLYADFASQNPKWNEIPSSTGNIYEWDAASTYIQEPPFFTDFALTPGSVSEIKGARALGIFGDSVTTDHISPAGAIKKTSPAGKFLSEAGVEFADFNSYGSRRGNDRIMTRGTFANVRIKNLMLGGEEGGNTLLQPEGTKLPIYDAAMAYRERGVPLIVLAGQEYGTGSSRDWAAKGTRLLGVRAVVAQSFERIHRSNLVGMGVLPLQFKEGTSAQTLGLDGSESYDVVGLSADVKPQQDLALRITRADGTAQEIPVTCRIDTPIEVDYYQHGGILPYVLRQILAQS</sequence>
<dbReference type="EMBL" id="LSZQ01000041">
    <property type="protein sequence ID" value="KXU35920.1"/>
    <property type="molecule type" value="Genomic_DNA"/>
</dbReference>
<keyword evidence="5 9" id="KW-0408">Iron</keyword>
<gene>
    <name evidence="12" type="primary">acnA</name>
    <name evidence="12" type="ORF">AXK11_05180</name>
</gene>
<evidence type="ECO:0000256" key="9">
    <source>
        <dbReference type="RuleBase" id="RU361275"/>
    </source>
</evidence>
<dbReference type="CDD" id="cd01586">
    <property type="entry name" value="AcnA_IRP"/>
    <property type="match status" value="1"/>
</dbReference>
<dbReference type="GO" id="GO:0046872">
    <property type="term" value="F:metal ion binding"/>
    <property type="evidence" value="ECO:0007669"/>
    <property type="project" value="UniProtKB-KW"/>
</dbReference>
<evidence type="ECO:0000256" key="8">
    <source>
        <dbReference type="ARBA" id="ARBA00023501"/>
    </source>
</evidence>
<dbReference type="InterPro" id="IPR018136">
    <property type="entry name" value="Aconitase_4Fe-4S_BS"/>
</dbReference>
<dbReference type="Proteomes" id="UP000070058">
    <property type="component" value="Unassembled WGS sequence"/>
</dbReference>
<dbReference type="Gene3D" id="3.30.499.10">
    <property type="entry name" value="Aconitase, domain 3"/>
    <property type="match status" value="2"/>
</dbReference>
<comment type="catalytic activity">
    <reaction evidence="8 9">
        <text>citrate = D-threo-isocitrate</text>
        <dbReference type="Rhea" id="RHEA:10336"/>
        <dbReference type="ChEBI" id="CHEBI:15562"/>
        <dbReference type="ChEBI" id="CHEBI:16947"/>
        <dbReference type="EC" id="4.2.1.3"/>
    </reaction>
</comment>
<dbReference type="InterPro" id="IPR000573">
    <property type="entry name" value="AconitaseA/IPMdHydase_ssu_swvl"/>
</dbReference>
<dbReference type="InterPro" id="IPR001030">
    <property type="entry name" value="Acoase/IPM_deHydtase_lsu_aba"/>
</dbReference>
<dbReference type="InterPro" id="IPR015928">
    <property type="entry name" value="Aconitase/3IPM_dehydase_swvl"/>
</dbReference>
<dbReference type="RefSeq" id="WP_068629925.1">
    <property type="nucleotide sequence ID" value="NZ_LSZQ01000041.1"/>
</dbReference>
<comment type="pathway">
    <text evidence="2">Carbohydrate metabolism; tricarboxylic acid cycle; isocitrate from oxaloacetate: step 2/2.</text>
</comment>
<dbReference type="SUPFAM" id="SSF53732">
    <property type="entry name" value="Aconitase iron-sulfur domain"/>
    <property type="match status" value="1"/>
</dbReference>
<dbReference type="GO" id="GO:0051539">
    <property type="term" value="F:4 iron, 4 sulfur cluster binding"/>
    <property type="evidence" value="ECO:0007669"/>
    <property type="project" value="UniProtKB-KW"/>
</dbReference>
<evidence type="ECO:0000259" key="10">
    <source>
        <dbReference type="Pfam" id="PF00330"/>
    </source>
</evidence>
<dbReference type="SUPFAM" id="SSF52016">
    <property type="entry name" value="LeuD/IlvD-like"/>
    <property type="match status" value="1"/>
</dbReference>
<evidence type="ECO:0000313" key="12">
    <source>
        <dbReference type="EMBL" id="KXU35920.1"/>
    </source>
</evidence>
<evidence type="ECO:0000313" key="13">
    <source>
        <dbReference type="Proteomes" id="UP000070058"/>
    </source>
</evidence>
<dbReference type="FunFam" id="3.30.499.10:FF:000002">
    <property type="entry name" value="Aconitate hydratase"/>
    <property type="match status" value="1"/>
</dbReference>
<dbReference type="PANTHER" id="PTHR11670">
    <property type="entry name" value="ACONITASE/IRON-RESPONSIVE ELEMENT FAMILY MEMBER"/>
    <property type="match status" value="1"/>
</dbReference>
<dbReference type="PROSITE" id="PS01244">
    <property type="entry name" value="ACONITASE_2"/>
    <property type="match status" value="1"/>
</dbReference>
<feature type="domain" description="Aconitase A/isopropylmalate dehydratase small subunit swivel" evidence="11">
    <location>
        <begin position="710"/>
        <end position="837"/>
    </location>
</feature>
<feature type="domain" description="Aconitase/3-isopropylmalate dehydratase large subunit alpha/beta/alpha" evidence="10">
    <location>
        <begin position="78"/>
        <end position="580"/>
    </location>
</feature>
<dbReference type="NCBIfam" id="NF009520">
    <property type="entry name" value="PRK12881.1"/>
    <property type="match status" value="1"/>
</dbReference>
<proteinExistence type="inferred from homology"/>
<dbReference type="CDD" id="cd01580">
    <property type="entry name" value="AcnA_IRP_Swivel"/>
    <property type="match status" value="1"/>
</dbReference>
<dbReference type="GO" id="GO:0006099">
    <property type="term" value="P:tricarboxylic acid cycle"/>
    <property type="evidence" value="ECO:0007669"/>
    <property type="project" value="UniProtKB-UniPathway"/>
</dbReference>
<evidence type="ECO:0000256" key="5">
    <source>
        <dbReference type="ARBA" id="ARBA00023004"/>
    </source>
</evidence>
<keyword evidence="9" id="KW-0004">4Fe-4S</keyword>
<keyword evidence="6 9" id="KW-0411">Iron-sulfur</keyword>
<dbReference type="InterPro" id="IPR006249">
    <property type="entry name" value="Aconitase/IRP2"/>
</dbReference>
<dbReference type="NCBIfam" id="TIGR01341">
    <property type="entry name" value="aconitase_1"/>
    <property type="match status" value="1"/>
</dbReference>
<evidence type="ECO:0000256" key="4">
    <source>
        <dbReference type="ARBA" id="ARBA00022723"/>
    </source>
</evidence>
<keyword evidence="7 9" id="KW-0456">Lyase</keyword>
<evidence type="ECO:0000256" key="2">
    <source>
        <dbReference type="ARBA" id="ARBA00004717"/>
    </source>
</evidence>
<dbReference type="NCBIfam" id="NF006757">
    <property type="entry name" value="PRK09277.1"/>
    <property type="match status" value="1"/>
</dbReference>
<dbReference type="Gene3D" id="3.20.19.10">
    <property type="entry name" value="Aconitase, domain 4"/>
    <property type="match status" value="1"/>
</dbReference>
<dbReference type="InterPro" id="IPR044137">
    <property type="entry name" value="AcnA_IRP_Swivel"/>
</dbReference>
<dbReference type="AlphaFoldDB" id="A0A139SN55"/>
<dbReference type="Gene3D" id="6.10.190.10">
    <property type="match status" value="1"/>
</dbReference>
<dbReference type="UniPathway" id="UPA00223">
    <property type="reaction ID" value="UER00718"/>
</dbReference>
<evidence type="ECO:0000256" key="1">
    <source>
        <dbReference type="ARBA" id="ARBA00001966"/>
    </source>
</evidence>
<dbReference type="PRINTS" id="PR00415">
    <property type="entry name" value="ACONITASE"/>
</dbReference>
<evidence type="ECO:0000256" key="3">
    <source>
        <dbReference type="ARBA" id="ARBA00007185"/>
    </source>
</evidence>
<dbReference type="EC" id="4.2.1.3" evidence="9"/>
<dbReference type="PROSITE" id="PS00450">
    <property type="entry name" value="ACONITASE_1"/>
    <property type="match status" value="1"/>
</dbReference>
<dbReference type="FunFam" id="3.20.19.10:FF:000001">
    <property type="entry name" value="Aconitate hydratase"/>
    <property type="match status" value="1"/>
</dbReference>
<evidence type="ECO:0000256" key="6">
    <source>
        <dbReference type="ARBA" id="ARBA00023014"/>
    </source>
</evidence>
<dbReference type="OrthoDB" id="9764318at2"/>
<dbReference type="Pfam" id="PF00694">
    <property type="entry name" value="Aconitase_C"/>
    <property type="match status" value="1"/>
</dbReference>
<evidence type="ECO:0000259" key="11">
    <source>
        <dbReference type="Pfam" id="PF00694"/>
    </source>
</evidence>